<dbReference type="InterPro" id="IPR034586">
    <property type="entry name" value="Bfa1/Byr4"/>
</dbReference>
<keyword evidence="3" id="KW-1185">Reference proteome</keyword>
<dbReference type="OrthoDB" id="19159at2759"/>
<feature type="compositionally biased region" description="Polar residues" evidence="1">
    <location>
        <begin position="1"/>
        <end position="13"/>
    </location>
</feature>
<proteinExistence type="predicted"/>
<evidence type="ECO:0000313" key="2">
    <source>
        <dbReference type="EMBL" id="TFY71446.1"/>
    </source>
</evidence>
<feature type="region of interest" description="Disordered" evidence="1">
    <location>
        <begin position="69"/>
        <end position="101"/>
    </location>
</feature>
<dbReference type="GO" id="GO:0005096">
    <property type="term" value="F:GTPase activator activity"/>
    <property type="evidence" value="ECO:0007669"/>
    <property type="project" value="InterPro"/>
</dbReference>
<feature type="compositionally biased region" description="Polar residues" evidence="1">
    <location>
        <begin position="745"/>
        <end position="758"/>
    </location>
</feature>
<dbReference type="GO" id="GO:1990334">
    <property type="term" value="C:Bfa1-Bub2 complex"/>
    <property type="evidence" value="ECO:0007669"/>
    <property type="project" value="InterPro"/>
</dbReference>
<feature type="compositionally biased region" description="Low complexity" evidence="1">
    <location>
        <begin position="765"/>
        <end position="777"/>
    </location>
</feature>
<accession>A0A4Y9Z9B5</accession>
<dbReference type="GO" id="GO:0044732">
    <property type="term" value="C:mitotic spindle pole body"/>
    <property type="evidence" value="ECO:0007669"/>
    <property type="project" value="TreeGrafter"/>
</dbReference>
<feature type="compositionally biased region" description="Acidic residues" evidence="1">
    <location>
        <begin position="15"/>
        <end position="25"/>
    </location>
</feature>
<feature type="compositionally biased region" description="Acidic residues" evidence="1">
    <location>
        <begin position="192"/>
        <end position="205"/>
    </location>
</feature>
<evidence type="ECO:0000313" key="3">
    <source>
        <dbReference type="Proteomes" id="UP000298327"/>
    </source>
</evidence>
<organism evidence="2 3">
    <name type="scientific">Dentipellis fragilis</name>
    <dbReference type="NCBI Taxonomy" id="205917"/>
    <lineage>
        <taxon>Eukaryota</taxon>
        <taxon>Fungi</taxon>
        <taxon>Dikarya</taxon>
        <taxon>Basidiomycota</taxon>
        <taxon>Agaricomycotina</taxon>
        <taxon>Agaricomycetes</taxon>
        <taxon>Russulales</taxon>
        <taxon>Hericiaceae</taxon>
        <taxon>Dentipellis</taxon>
    </lineage>
</organism>
<dbReference type="Proteomes" id="UP000298327">
    <property type="component" value="Unassembled WGS sequence"/>
</dbReference>
<sequence>MTTVPAPTITLSQEEWPDADFDLPEGEPLHAPDAESDKEDEEDWDIQMGLGRPGGAKARAVVAGMAARSELTRKESSQMFTIRPPLPSTDEDDEDDEGVSTIKVAALLKPSTEAKPPVTIDEDFEDAFALPSDLTQLSLRPLSLHHQSSKNSLEWGENQTSSSQSSDTYSNLGLADGPSSSSASTSASQPDTETDEEEDEDDDLEGLVIPSGLFTSRSSGKHLARLLEKKKKTPVVQEGVKVASPDPEDNYEVGLVIDDDADFSPSRLLQNAHHQHARRPAMDYRSTSMPTRPLSVRPPSRLKIDRAKSPINPPPSSARQLQRLKLSPSPPPRGTPTRSQSALVSAPPSSNGSFLAAKPGSLRGQKSHTGLKPPTPPSSQRKLTRKASLSSLMEASTSHASGSGSTSQVAAPNPSSRYEAPTAASRAKSHTNSTSRMHGLEYNVPPTRPSTPSSNPAALRLTMPTSSSRTNQEVPVRHLQYRHVLLHRSLCGRSGQNSLYLALATLLRPKVLRKPKRQRTYGDGTELDGFDDLPTDRDKESHFRVQPKGYGNRVPGAMYPSKDVGKGTMRKRAQLDGPDGGFADSTSRTLKRTSRIEFSSSKSAADSVPKRKKTVASPPGHTRRKPTLIRNLGGSAVPKVVGEMKWNPQTLRWEGNDQALRDFDAAMGTSTRPALITHLTGSSVGSPVGSFASGARRVGNMIFDPSRMCWISTLSPDEDEPDVFADLADDEEDGDGWEGRGGTIRANQQNSSATSGQSDIGGAGSAASSRIETPSPSRSHRRSPSESGSDRGSRASMVVCDVDDAFLETCRLAEERHRSDMRGWKSRADSFFAGEDRAHLYDIRALATRKY</sequence>
<dbReference type="EMBL" id="SEOQ01000051">
    <property type="protein sequence ID" value="TFY71446.1"/>
    <property type="molecule type" value="Genomic_DNA"/>
</dbReference>
<dbReference type="GO" id="GO:0001100">
    <property type="term" value="P:negative regulation of exit from mitosis"/>
    <property type="evidence" value="ECO:0007669"/>
    <property type="project" value="InterPro"/>
</dbReference>
<name>A0A4Y9Z9B5_9AGAM</name>
<feature type="compositionally biased region" description="Acidic residues" evidence="1">
    <location>
        <begin position="720"/>
        <end position="736"/>
    </location>
</feature>
<feature type="region of interest" description="Disordered" evidence="1">
    <location>
        <begin position="517"/>
        <end position="628"/>
    </location>
</feature>
<feature type="region of interest" description="Disordered" evidence="1">
    <location>
        <begin position="1"/>
        <end position="54"/>
    </location>
</feature>
<gene>
    <name evidence="2" type="ORF">EVG20_g1554</name>
</gene>
<evidence type="ECO:0008006" key="4">
    <source>
        <dbReference type="Google" id="ProtNLM"/>
    </source>
</evidence>
<evidence type="ECO:0000256" key="1">
    <source>
        <dbReference type="SAM" id="MobiDB-lite"/>
    </source>
</evidence>
<feature type="region of interest" description="Disordered" evidence="1">
    <location>
        <begin position="145"/>
        <end position="252"/>
    </location>
</feature>
<feature type="region of interest" description="Disordered" evidence="1">
    <location>
        <begin position="720"/>
        <end position="795"/>
    </location>
</feature>
<feature type="compositionally biased region" description="Acidic residues" evidence="1">
    <location>
        <begin position="36"/>
        <end position="45"/>
    </location>
</feature>
<comment type="caution">
    <text evidence="2">The sequence shown here is derived from an EMBL/GenBank/DDBJ whole genome shotgun (WGS) entry which is preliminary data.</text>
</comment>
<dbReference type="STRING" id="205917.A0A4Y9Z9B5"/>
<reference evidence="2 3" key="1">
    <citation type="submission" date="2019-02" db="EMBL/GenBank/DDBJ databases">
        <title>Genome sequencing of the rare red list fungi Dentipellis fragilis.</title>
        <authorList>
            <person name="Buettner E."/>
            <person name="Kellner H."/>
        </authorList>
    </citation>
    <scope>NUCLEOTIDE SEQUENCE [LARGE SCALE GENOMIC DNA]</scope>
    <source>
        <strain evidence="2 3">DSM 105465</strain>
    </source>
</reference>
<dbReference type="AlphaFoldDB" id="A0A4Y9Z9B5"/>
<feature type="compositionally biased region" description="Low complexity" evidence="1">
    <location>
        <begin position="395"/>
        <end position="407"/>
    </location>
</feature>
<protein>
    <recommendedName>
        <fullName evidence="4">Protein byr4</fullName>
    </recommendedName>
</protein>
<dbReference type="PANTHER" id="PTHR35140">
    <property type="entry name" value="MITOTIC CHECK POINT PROTEIN BFA1"/>
    <property type="match status" value="1"/>
</dbReference>
<feature type="region of interest" description="Disordered" evidence="1">
    <location>
        <begin position="268"/>
        <end position="456"/>
    </location>
</feature>
<feature type="compositionally biased region" description="Basic and acidic residues" evidence="1">
    <location>
        <begin position="534"/>
        <end position="543"/>
    </location>
</feature>
<dbReference type="PANTHER" id="PTHR35140:SF1">
    <property type="entry name" value="MITOTIC CHECK POINT PROTEIN BFA1"/>
    <property type="match status" value="1"/>
</dbReference>
<feature type="compositionally biased region" description="Low complexity" evidence="1">
    <location>
        <begin position="159"/>
        <end position="170"/>
    </location>
</feature>
<feature type="compositionally biased region" description="Basic residues" evidence="1">
    <location>
        <begin position="219"/>
        <end position="233"/>
    </location>
</feature>
<feature type="compositionally biased region" description="Low complexity" evidence="1">
    <location>
        <begin position="179"/>
        <end position="188"/>
    </location>
</feature>
<feature type="compositionally biased region" description="Acidic residues" evidence="1">
    <location>
        <begin position="89"/>
        <end position="98"/>
    </location>
</feature>